<gene>
    <name evidence="7" type="ORF">HDF14_001130</name>
</gene>
<dbReference type="AlphaFoldDB" id="A0A9X0QBX3"/>
<dbReference type="GO" id="GO:0022857">
    <property type="term" value="F:transmembrane transporter activity"/>
    <property type="evidence" value="ECO:0007669"/>
    <property type="project" value="InterPro"/>
</dbReference>
<dbReference type="FunFam" id="2.40.420.20:FF:000001">
    <property type="entry name" value="Efflux RND transporter periplasmic adaptor subunit"/>
    <property type="match status" value="1"/>
</dbReference>
<feature type="domain" description="Multidrug resistance protein MdtA-like alpha-helical hairpin" evidence="3">
    <location>
        <begin position="128"/>
        <end position="197"/>
    </location>
</feature>
<dbReference type="InterPro" id="IPR006143">
    <property type="entry name" value="RND_pump_MFP"/>
</dbReference>
<proteinExistence type="inferred from homology"/>
<dbReference type="GO" id="GO:0046677">
    <property type="term" value="P:response to antibiotic"/>
    <property type="evidence" value="ECO:0007669"/>
    <property type="project" value="TreeGrafter"/>
</dbReference>
<dbReference type="EMBL" id="JACHEB010000002">
    <property type="protein sequence ID" value="MBB5327525.1"/>
    <property type="molecule type" value="Genomic_DNA"/>
</dbReference>
<protein>
    <submittedName>
        <fullName evidence="7">Membrane fusion protein (Multidrug efflux system)</fullName>
    </submittedName>
</protein>
<comment type="subcellular location">
    <subcellularLocation>
        <location evidence="1">Cell envelope</location>
    </subcellularLocation>
</comment>
<dbReference type="Pfam" id="PF25967">
    <property type="entry name" value="RND-MFP_C"/>
    <property type="match status" value="1"/>
</dbReference>
<evidence type="ECO:0000313" key="8">
    <source>
        <dbReference type="Proteomes" id="UP000535182"/>
    </source>
</evidence>
<feature type="domain" description="Multidrug resistance protein MdtA-like beta-barrel" evidence="5">
    <location>
        <begin position="236"/>
        <end position="323"/>
    </location>
</feature>
<dbReference type="PANTHER" id="PTHR30158">
    <property type="entry name" value="ACRA/E-RELATED COMPONENT OF DRUG EFFLUX TRANSPORTER"/>
    <property type="match status" value="1"/>
</dbReference>
<dbReference type="InterPro" id="IPR058625">
    <property type="entry name" value="MdtA-like_BSH"/>
</dbReference>
<evidence type="ECO:0000259" key="4">
    <source>
        <dbReference type="Pfam" id="PF25917"/>
    </source>
</evidence>
<reference evidence="7 8" key="1">
    <citation type="submission" date="2020-08" db="EMBL/GenBank/DDBJ databases">
        <title>Genomic Encyclopedia of Type Strains, Phase IV (KMG-V): Genome sequencing to study the core and pangenomes of soil and plant-associated prokaryotes.</title>
        <authorList>
            <person name="Whitman W."/>
        </authorList>
    </citation>
    <scope>NUCLEOTIDE SEQUENCE [LARGE SCALE GENOMIC DNA]</scope>
    <source>
        <strain evidence="7 8">X5P2</strain>
    </source>
</reference>
<sequence>MYARSKVRSLLYFGVDKLGVRYLPDKPKLSADVAAIVAGTILLFGSVGCEKKEVAPPPMPPEVEVINVVQQNVPNYQVWVAQLNGQVNADITPKVQGYLLKRAYTEGFFVHKGQLLYEIDPRPFIAALDEAKAQVAVAVAQRTEAENNVTRDRPLAEQHAIPQKQLDTDISTLAANVAQVNAAQASMVQAELNLSWTKVLSPINGLAGTSNSNVGDLVGTTTKMTTVSDINPIRAYFNISESDYLARARLISQAVRGGKAQGPSFPVEFIQANGTPFPAKGKIMLVNREIASQTGTIQLAADFQNKDGILRPGGFGNVRIETGVTKGALLVPQAAVIEVQSMYQVVVVSPENKAMFRPVKVGDRVGTNWIITDGLKPGEKVIVQGFMKVREGTPVSAKPYVVASVPEGN</sequence>
<dbReference type="SUPFAM" id="SSF111369">
    <property type="entry name" value="HlyD-like secretion proteins"/>
    <property type="match status" value="1"/>
</dbReference>
<dbReference type="InterPro" id="IPR058624">
    <property type="entry name" value="MdtA-like_HH"/>
</dbReference>
<organism evidence="7 8">
    <name type="scientific">Tunturiibacter gelidiferens</name>
    <dbReference type="NCBI Taxonomy" id="3069689"/>
    <lineage>
        <taxon>Bacteria</taxon>
        <taxon>Pseudomonadati</taxon>
        <taxon>Acidobacteriota</taxon>
        <taxon>Terriglobia</taxon>
        <taxon>Terriglobales</taxon>
        <taxon>Acidobacteriaceae</taxon>
        <taxon>Tunturiibacter</taxon>
    </lineage>
</organism>
<dbReference type="Pfam" id="PF25917">
    <property type="entry name" value="BSH_RND"/>
    <property type="match status" value="1"/>
</dbReference>
<dbReference type="Pfam" id="PF25876">
    <property type="entry name" value="HH_MFP_RND"/>
    <property type="match status" value="1"/>
</dbReference>
<accession>A0A9X0QBX3</accession>
<keyword evidence="8" id="KW-1185">Reference proteome</keyword>
<name>A0A9X0QBX3_9BACT</name>
<feature type="domain" description="Multidrug resistance protein MdtA-like C-terminal permuted SH3" evidence="6">
    <location>
        <begin position="328"/>
        <end position="386"/>
    </location>
</feature>
<dbReference type="Proteomes" id="UP000535182">
    <property type="component" value="Unassembled WGS sequence"/>
</dbReference>
<dbReference type="Gene3D" id="2.40.50.100">
    <property type="match status" value="1"/>
</dbReference>
<evidence type="ECO:0000256" key="2">
    <source>
        <dbReference type="ARBA" id="ARBA00009477"/>
    </source>
</evidence>
<dbReference type="GO" id="GO:0030313">
    <property type="term" value="C:cell envelope"/>
    <property type="evidence" value="ECO:0007669"/>
    <property type="project" value="UniProtKB-SubCell"/>
</dbReference>
<evidence type="ECO:0000313" key="7">
    <source>
        <dbReference type="EMBL" id="MBB5327525.1"/>
    </source>
</evidence>
<feature type="domain" description="Multidrug resistance protein MdtA-like barrel-sandwich hybrid" evidence="4">
    <location>
        <begin position="89"/>
        <end position="224"/>
    </location>
</feature>
<dbReference type="InterPro" id="IPR058626">
    <property type="entry name" value="MdtA-like_b-barrel"/>
</dbReference>
<dbReference type="Pfam" id="PF25944">
    <property type="entry name" value="Beta-barrel_RND"/>
    <property type="match status" value="1"/>
</dbReference>
<dbReference type="RefSeq" id="WP_183974271.1">
    <property type="nucleotide sequence ID" value="NZ_JACHEB010000002.1"/>
</dbReference>
<dbReference type="Gene3D" id="1.10.287.470">
    <property type="entry name" value="Helix hairpin bin"/>
    <property type="match status" value="1"/>
</dbReference>
<dbReference type="NCBIfam" id="TIGR01730">
    <property type="entry name" value="RND_mfp"/>
    <property type="match status" value="1"/>
</dbReference>
<dbReference type="Gene3D" id="2.40.30.170">
    <property type="match status" value="1"/>
</dbReference>
<comment type="similarity">
    <text evidence="2">Belongs to the membrane fusion protein (MFP) (TC 8.A.1) family.</text>
</comment>
<evidence type="ECO:0000259" key="6">
    <source>
        <dbReference type="Pfam" id="PF25967"/>
    </source>
</evidence>
<evidence type="ECO:0000259" key="5">
    <source>
        <dbReference type="Pfam" id="PF25944"/>
    </source>
</evidence>
<dbReference type="InterPro" id="IPR058627">
    <property type="entry name" value="MdtA-like_C"/>
</dbReference>
<dbReference type="Gene3D" id="2.40.420.20">
    <property type="match status" value="1"/>
</dbReference>
<dbReference type="GO" id="GO:0005886">
    <property type="term" value="C:plasma membrane"/>
    <property type="evidence" value="ECO:0007669"/>
    <property type="project" value="TreeGrafter"/>
</dbReference>
<evidence type="ECO:0000259" key="3">
    <source>
        <dbReference type="Pfam" id="PF25876"/>
    </source>
</evidence>
<comment type="caution">
    <text evidence="7">The sequence shown here is derived from an EMBL/GenBank/DDBJ whole genome shotgun (WGS) entry which is preliminary data.</text>
</comment>
<evidence type="ECO:0000256" key="1">
    <source>
        <dbReference type="ARBA" id="ARBA00004196"/>
    </source>
</evidence>